<accession>A0A9N9CFN0</accession>
<comment type="caution">
    <text evidence="1">The sequence shown here is derived from an EMBL/GenBank/DDBJ whole genome shotgun (WGS) entry which is preliminary data.</text>
</comment>
<keyword evidence="2" id="KW-1185">Reference proteome</keyword>
<dbReference type="Proteomes" id="UP000789572">
    <property type="component" value="Unassembled WGS sequence"/>
</dbReference>
<proteinExistence type="predicted"/>
<organism evidence="1 2">
    <name type="scientific">Paraglomus occultum</name>
    <dbReference type="NCBI Taxonomy" id="144539"/>
    <lineage>
        <taxon>Eukaryota</taxon>
        <taxon>Fungi</taxon>
        <taxon>Fungi incertae sedis</taxon>
        <taxon>Mucoromycota</taxon>
        <taxon>Glomeromycotina</taxon>
        <taxon>Glomeromycetes</taxon>
        <taxon>Paraglomerales</taxon>
        <taxon>Paraglomeraceae</taxon>
        <taxon>Paraglomus</taxon>
    </lineage>
</organism>
<evidence type="ECO:0000313" key="1">
    <source>
        <dbReference type="EMBL" id="CAG8598686.1"/>
    </source>
</evidence>
<gene>
    <name evidence="1" type="ORF">POCULU_LOCUS7350</name>
</gene>
<feature type="non-terminal residue" evidence="1">
    <location>
        <position position="106"/>
    </location>
</feature>
<evidence type="ECO:0000313" key="2">
    <source>
        <dbReference type="Proteomes" id="UP000789572"/>
    </source>
</evidence>
<sequence length="106" mass="12370">MHIHIQDPQTDRARTRIEWGGQCLLKYTYAIIEGVVEGDFGDGSILQRRARYGPEGYVCSDWWYTIALYCPTAHSRDFRTRSQIELEWTTYCQELSAVIWSSGKEM</sequence>
<dbReference type="EMBL" id="CAJVPJ010001637">
    <property type="protein sequence ID" value="CAG8598686.1"/>
    <property type="molecule type" value="Genomic_DNA"/>
</dbReference>
<reference evidence="1" key="1">
    <citation type="submission" date="2021-06" db="EMBL/GenBank/DDBJ databases">
        <authorList>
            <person name="Kallberg Y."/>
            <person name="Tangrot J."/>
            <person name="Rosling A."/>
        </authorList>
    </citation>
    <scope>NUCLEOTIDE SEQUENCE</scope>
    <source>
        <strain evidence="1">IA702</strain>
    </source>
</reference>
<name>A0A9N9CFN0_9GLOM</name>
<protein>
    <submittedName>
        <fullName evidence="1">1043_t:CDS:1</fullName>
    </submittedName>
</protein>
<dbReference type="AlphaFoldDB" id="A0A9N9CFN0"/>